<dbReference type="EMBL" id="LN606600">
    <property type="protein sequence ID" value="CEF40512.1"/>
    <property type="molecule type" value="Genomic_DNA"/>
</dbReference>
<dbReference type="InterPro" id="IPR022623">
    <property type="entry name" value="Glyco_trans_4"/>
</dbReference>
<dbReference type="SUPFAM" id="SSF53756">
    <property type="entry name" value="UDP-Glycosyltransferase/glycogen phosphorylase"/>
    <property type="match status" value="1"/>
</dbReference>
<feature type="region of interest" description="Disordered" evidence="2">
    <location>
        <begin position="425"/>
        <end position="461"/>
    </location>
</feature>
<feature type="domain" description="Glycosyl transferase family 1" evidence="3">
    <location>
        <begin position="212"/>
        <end position="382"/>
    </location>
</feature>
<keyword evidence="5" id="KW-0328">Glycosyltransferase</keyword>
<evidence type="ECO:0000256" key="1">
    <source>
        <dbReference type="ARBA" id="ARBA00022679"/>
    </source>
</evidence>
<organism evidence="5 6">
    <name type="scientific">Acetobacter senegalensis</name>
    <dbReference type="NCBI Taxonomy" id="446692"/>
    <lineage>
        <taxon>Bacteria</taxon>
        <taxon>Pseudomonadati</taxon>
        <taxon>Pseudomonadota</taxon>
        <taxon>Alphaproteobacteria</taxon>
        <taxon>Acetobacterales</taxon>
        <taxon>Acetobacteraceae</taxon>
        <taxon>Acetobacter</taxon>
    </lineage>
</organism>
<dbReference type="Pfam" id="PF12000">
    <property type="entry name" value="Glyco_trans_4_3"/>
    <property type="match status" value="1"/>
</dbReference>
<dbReference type="RefSeq" id="WP_058987373.1">
    <property type="nucleotide sequence ID" value="NZ_LN606600.1"/>
</dbReference>
<dbReference type="PANTHER" id="PTHR46401">
    <property type="entry name" value="GLYCOSYLTRANSFERASE WBBK-RELATED"/>
    <property type="match status" value="1"/>
</dbReference>
<evidence type="ECO:0000256" key="2">
    <source>
        <dbReference type="SAM" id="MobiDB-lite"/>
    </source>
</evidence>
<reference evidence="6" key="1">
    <citation type="submission" date="2014-09" db="EMBL/GenBank/DDBJ databases">
        <authorList>
            <person name="Illeghems K.G."/>
        </authorList>
    </citation>
    <scope>NUCLEOTIDE SEQUENCE [LARGE SCALE GENOMIC DNA]</scope>
    <source>
        <strain evidence="6">108B</strain>
    </source>
</reference>
<evidence type="ECO:0000313" key="6">
    <source>
        <dbReference type="Proteomes" id="UP000056109"/>
    </source>
</evidence>
<name>A0A0U5EUF0_9PROT</name>
<evidence type="ECO:0000259" key="3">
    <source>
        <dbReference type="Pfam" id="PF00534"/>
    </source>
</evidence>
<keyword evidence="6" id="KW-1185">Reference proteome</keyword>
<feature type="compositionally biased region" description="Low complexity" evidence="2">
    <location>
        <begin position="451"/>
        <end position="461"/>
    </location>
</feature>
<dbReference type="EC" id="2.4.1.-" evidence="5"/>
<protein>
    <submittedName>
        <fullName evidence="5">Glycosyl transferase group 1</fullName>
        <ecNumber evidence="5">2.4.1.-</ecNumber>
    </submittedName>
</protein>
<dbReference type="PATRIC" id="fig|446692.3.peg.1135"/>
<dbReference type="KEGG" id="asz:ASN_1135"/>
<dbReference type="GO" id="GO:0009103">
    <property type="term" value="P:lipopolysaccharide biosynthetic process"/>
    <property type="evidence" value="ECO:0007669"/>
    <property type="project" value="TreeGrafter"/>
</dbReference>
<dbReference type="AlphaFoldDB" id="A0A0U5EUF0"/>
<dbReference type="Gene3D" id="3.40.50.2000">
    <property type="entry name" value="Glycogen Phosphorylase B"/>
    <property type="match status" value="1"/>
</dbReference>
<evidence type="ECO:0000313" key="5">
    <source>
        <dbReference type="EMBL" id="CEF40512.1"/>
    </source>
</evidence>
<accession>A0A0U5EUF0</accession>
<dbReference type="PANTHER" id="PTHR46401:SF2">
    <property type="entry name" value="GLYCOSYLTRANSFERASE WBBK-RELATED"/>
    <property type="match status" value="1"/>
</dbReference>
<evidence type="ECO:0000259" key="4">
    <source>
        <dbReference type="Pfam" id="PF12000"/>
    </source>
</evidence>
<proteinExistence type="predicted"/>
<gene>
    <name evidence="5" type="ORF">ASN_1135</name>
</gene>
<sequence length="498" mass="55463">MKYLFIHQNFPGQYLHLVRHLVREGGNEIVFISEDNANVIPGVRRVRYRVPRMATDRAHPGVRDLDMGLMRADAVAKAAQTLKTLGFVPDIILGHHGWGELLNIQDVYPNVPVLGYFEFYYHTEPGFDVDFDPEFPMAPEVIPLVRAKNTVNLLALTNPGYGQTPTEFQKSTYPRWAQDNITVLREGVDLEMCRPDPKAAKKTLKVGDVRITPKHKLVTYVARDLEPYRGFHEFMRALPRVLDEQPDAQVVVVGGDGVSYGARLPSGCWREIMLEELKGKLDLSRIHFVGKVSYETFRALLQRSDAHVYLTYPFVASWSLREAMAMGCALVGSATAPVEEFITDGETGLLAPFTEPERIADAILELLTNKPLAKRLRAAVRQEAERSLCMASYLADYEKLIARLIKDHSTTEQVLDKQVQTKDQEKDTAVVQASASKPRRARKTVAKTNGAAPPATPVKAPARARVAVKKVASAKVAAKTAVVAKSSSSVRKKRRPSV</sequence>
<feature type="domain" description="Glycosyl transferase family 4" evidence="4">
    <location>
        <begin position="26"/>
        <end position="191"/>
    </location>
</feature>
<dbReference type="GeneID" id="34782239"/>
<dbReference type="InterPro" id="IPR001296">
    <property type="entry name" value="Glyco_trans_1"/>
</dbReference>
<dbReference type="Pfam" id="PF00534">
    <property type="entry name" value="Glycos_transf_1"/>
    <property type="match status" value="1"/>
</dbReference>
<dbReference type="GO" id="GO:0016757">
    <property type="term" value="F:glycosyltransferase activity"/>
    <property type="evidence" value="ECO:0007669"/>
    <property type="project" value="UniProtKB-KW"/>
</dbReference>
<dbReference type="Proteomes" id="UP000056109">
    <property type="component" value="Chromosome I"/>
</dbReference>
<keyword evidence="1 5" id="KW-0808">Transferase</keyword>